<keyword evidence="2" id="KW-0472">Membrane</keyword>
<feature type="region of interest" description="Disordered" evidence="1">
    <location>
        <begin position="60"/>
        <end position="79"/>
    </location>
</feature>
<evidence type="ECO:0000256" key="2">
    <source>
        <dbReference type="SAM" id="Phobius"/>
    </source>
</evidence>
<reference evidence="3 4" key="1">
    <citation type="submission" date="2016-10" db="EMBL/GenBank/DDBJ databases">
        <authorList>
            <person name="de Groot N.N."/>
        </authorList>
    </citation>
    <scope>NUCLEOTIDE SEQUENCE [LARGE SCALE GENOMIC DNA]</scope>
    <source>
        <strain evidence="3 4">CPCC 201354</strain>
    </source>
</reference>
<feature type="transmembrane region" description="Helical" evidence="2">
    <location>
        <begin position="28"/>
        <end position="49"/>
    </location>
</feature>
<feature type="compositionally biased region" description="Low complexity" evidence="1">
    <location>
        <begin position="321"/>
        <end position="346"/>
    </location>
</feature>
<feature type="compositionally biased region" description="Polar residues" evidence="1">
    <location>
        <begin position="407"/>
        <end position="422"/>
    </location>
</feature>
<keyword evidence="4" id="KW-1185">Reference proteome</keyword>
<name>A0A1G7XBA1_9ACTN</name>
<feature type="region of interest" description="Disordered" evidence="1">
    <location>
        <begin position="184"/>
        <end position="440"/>
    </location>
</feature>
<dbReference type="RefSeq" id="WP_093170211.1">
    <property type="nucleotide sequence ID" value="NZ_FNCN01000008.1"/>
</dbReference>
<evidence type="ECO:0000313" key="3">
    <source>
        <dbReference type="EMBL" id="SDG81476.1"/>
    </source>
</evidence>
<dbReference type="AlphaFoldDB" id="A0A1G7XBA1"/>
<proteinExistence type="predicted"/>
<evidence type="ECO:0000256" key="1">
    <source>
        <dbReference type="SAM" id="MobiDB-lite"/>
    </source>
</evidence>
<feature type="compositionally biased region" description="Low complexity" evidence="1">
    <location>
        <begin position="202"/>
        <end position="217"/>
    </location>
</feature>
<feature type="compositionally biased region" description="Low complexity" evidence="1">
    <location>
        <begin position="229"/>
        <end position="252"/>
    </location>
</feature>
<dbReference type="Proteomes" id="UP000198923">
    <property type="component" value="Unassembled WGS sequence"/>
</dbReference>
<protein>
    <recommendedName>
        <fullName evidence="5">Metal binding domain of Ada</fullName>
    </recommendedName>
</protein>
<organism evidence="3 4">
    <name type="scientific">Sinosporangium album</name>
    <dbReference type="NCBI Taxonomy" id="504805"/>
    <lineage>
        <taxon>Bacteria</taxon>
        <taxon>Bacillati</taxon>
        <taxon>Actinomycetota</taxon>
        <taxon>Actinomycetes</taxon>
        <taxon>Streptosporangiales</taxon>
        <taxon>Streptosporangiaceae</taxon>
        <taxon>Sinosporangium</taxon>
    </lineage>
</organism>
<evidence type="ECO:0008006" key="5">
    <source>
        <dbReference type="Google" id="ProtNLM"/>
    </source>
</evidence>
<sequence>MILVSAGLVLAAIVLLIAGIVLGKVFLVMWSIVLSVLSAVFLVIAALLWRHKLFPGGGRADAEAPAPHLPGAPPAHAHPGGFMGAPTTTSVATPSMGPSTHRQAATITATHSRPHPSAGPLAGPAPSGISPDAIVLVVPGRKRYHAAGCRQLIGKQLEQLTYEEARDEGFSPCTTCLPDAALGGRQLPSVADPDTPSPESTPPTTGTASSAGPSEAAHFPADSGDLHRSPGPSASSASPGSSGASGLSAEGPLTSSGPSAFAGSDDSPAFHAPSAGSGDRTRPPGSSGGSGDLPGYTATAIGSADLPGYSGYSGTAAPSETGSPSAAHPAGAAGSTSAPLGSGALSDWPDSSPTTYGSGDRGGSPSLDDPRPHRAEPPAVPGFTPPIIPPATSRSTGGWFASKGDGPQQQNGPSAGSESLADSGSPAYPGQDQPDAAATAQGLPAAVTVISGTHRYHDSSCPIVRATEESALDTMLRQEAVRGGFTACSICQH</sequence>
<accession>A0A1G7XBA1</accession>
<feature type="compositionally biased region" description="Pro residues" evidence="1">
    <location>
        <begin position="378"/>
        <end position="389"/>
    </location>
</feature>
<dbReference type="EMBL" id="FNCN01000008">
    <property type="protein sequence ID" value="SDG81476.1"/>
    <property type="molecule type" value="Genomic_DNA"/>
</dbReference>
<keyword evidence="2" id="KW-0812">Transmembrane</keyword>
<gene>
    <name evidence="3" type="ORF">SAMN05421505_108117</name>
</gene>
<keyword evidence="2" id="KW-1133">Transmembrane helix</keyword>
<dbReference type="OrthoDB" id="3638805at2"/>
<evidence type="ECO:0000313" key="4">
    <source>
        <dbReference type="Proteomes" id="UP000198923"/>
    </source>
</evidence>
<dbReference type="STRING" id="504805.SAMN05421505_108117"/>